<dbReference type="Gene3D" id="3.40.50.1820">
    <property type="entry name" value="alpha/beta hydrolase"/>
    <property type="match status" value="1"/>
</dbReference>
<evidence type="ECO:0000313" key="3">
    <source>
        <dbReference type="EMBL" id="CDH49170.1"/>
    </source>
</evidence>
<dbReference type="InterPro" id="IPR000073">
    <property type="entry name" value="AB_hydrolase_1"/>
</dbReference>
<keyword evidence="4" id="KW-1185">Reference proteome</keyword>
<dbReference type="PANTHER" id="PTHR12277:SF81">
    <property type="entry name" value="PROTEIN ABHD13"/>
    <property type="match status" value="1"/>
</dbReference>
<organism evidence="3 4">
    <name type="scientific">Lichtheimia corymbifera JMRC:FSU:9682</name>
    <dbReference type="NCBI Taxonomy" id="1263082"/>
    <lineage>
        <taxon>Eukaryota</taxon>
        <taxon>Fungi</taxon>
        <taxon>Fungi incertae sedis</taxon>
        <taxon>Mucoromycota</taxon>
        <taxon>Mucoromycotina</taxon>
        <taxon>Mucoromycetes</taxon>
        <taxon>Mucorales</taxon>
        <taxon>Lichtheimiaceae</taxon>
        <taxon>Lichtheimia</taxon>
    </lineage>
</organism>
<protein>
    <submittedName>
        <fullName evidence="3">Alpha beta-hydrolase</fullName>
    </submittedName>
</protein>
<dbReference type="Pfam" id="PF00561">
    <property type="entry name" value="Abhydrolase_1"/>
    <property type="match status" value="1"/>
</dbReference>
<proteinExistence type="predicted"/>
<dbReference type="SUPFAM" id="SSF53474">
    <property type="entry name" value="alpha/beta-Hydrolases"/>
    <property type="match status" value="1"/>
</dbReference>
<sequence length="411" mass="46591">MWLVVDARPEIWQKDNVTRAIIDIGQRPRSSLPFSLRTFKQMALLRKLIVSTVTIVALYTACVGLLCLPGPQRFMIFLNKIQTPSSLHIPESYGFAHNKVRNFQITTSDNITLGAWHILPSSYHLQHGLRDIQGVPETSVYEKALSDPKFETLVYFHGNAMNRAAPWRIDLYKRLSDKFDRLNIITIDYRGFGDSDGYPSESGLKLDAQAVIDWLAERNVPSQRITLLGHSLGTGVATTLATEMTAAGKPPKTLILKAAYSSLPNLIFEYRIFNSIPLLGPLQAFPTAQKWMLEYLEHKFDSASRIEHVQAPILIVYGATDLEIPGHNSHLLFHRAVQGSQEQEALVSDWLENSPKRVIPNEAIVYQHDNVRLVQLEYAGHNDVGYYDYTFQAIAEVTGWHMPHQTKLFPW</sequence>
<gene>
    <name evidence="3" type="ORF">LCOR_00926.1</name>
</gene>
<dbReference type="PANTHER" id="PTHR12277">
    <property type="entry name" value="ALPHA/BETA HYDROLASE DOMAIN-CONTAINING PROTEIN"/>
    <property type="match status" value="1"/>
</dbReference>
<feature type="domain" description="AB hydrolase-1" evidence="2">
    <location>
        <begin position="152"/>
        <end position="241"/>
    </location>
</feature>
<dbReference type="InterPro" id="IPR029058">
    <property type="entry name" value="AB_hydrolase_fold"/>
</dbReference>
<accession>A0A068RHH4</accession>
<dbReference type="AlphaFoldDB" id="A0A068RHH4"/>
<dbReference type="Proteomes" id="UP000027586">
    <property type="component" value="Unassembled WGS sequence"/>
</dbReference>
<keyword evidence="1" id="KW-0812">Transmembrane</keyword>
<reference evidence="3" key="1">
    <citation type="submission" date="2013-08" db="EMBL/GenBank/DDBJ databases">
        <title>Gene expansion shapes genome architecture in the human pathogen Lichtheimia corymbifera: an evolutionary genomics analysis in the ancient terrestrial Mucorales (Mucoromycotina).</title>
        <authorList>
            <person name="Schwartze V.U."/>
            <person name="Winter S."/>
            <person name="Shelest E."/>
            <person name="Marcet-Houben M."/>
            <person name="Horn F."/>
            <person name="Wehner S."/>
            <person name="Hoffmann K."/>
            <person name="Riege K."/>
            <person name="Sammeth M."/>
            <person name="Nowrousian M."/>
            <person name="Valiante V."/>
            <person name="Linde J."/>
            <person name="Jacobsen I.D."/>
            <person name="Marz M."/>
            <person name="Brakhage A.A."/>
            <person name="Gabaldon T."/>
            <person name="Bocker S."/>
            <person name="Voigt K."/>
        </authorList>
    </citation>
    <scope>NUCLEOTIDE SEQUENCE [LARGE SCALE GENOMIC DNA]</scope>
    <source>
        <strain evidence="3">FSU 9682</strain>
    </source>
</reference>
<name>A0A068RHH4_9FUNG</name>
<evidence type="ECO:0000313" key="4">
    <source>
        <dbReference type="Proteomes" id="UP000027586"/>
    </source>
</evidence>
<dbReference type="EMBL" id="CBTN010000002">
    <property type="protein sequence ID" value="CDH49170.1"/>
    <property type="molecule type" value="Genomic_DNA"/>
</dbReference>
<feature type="transmembrane region" description="Helical" evidence="1">
    <location>
        <begin position="48"/>
        <end position="68"/>
    </location>
</feature>
<dbReference type="VEuPathDB" id="FungiDB:LCOR_00926.1"/>
<dbReference type="OrthoDB" id="446723at2759"/>
<comment type="caution">
    <text evidence="3">The sequence shown here is derived from an EMBL/GenBank/DDBJ whole genome shotgun (WGS) entry which is preliminary data.</text>
</comment>
<dbReference type="GO" id="GO:0016787">
    <property type="term" value="F:hydrolase activity"/>
    <property type="evidence" value="ECO:0007669"/>
    <property type="project" value="UniProtKB-KW"/>
</dbReference>
<keyword evidence="1" id="KW-1133">Transmembrane helix</keyword>
<dbReference type="STRING" id="1263082.A0A068RHH4"/>
<evidence type="ECO:0000259" key="2">
    <source>
        <dbReference type="Pfam" id="PF00561"/>
    </source>
</evidence>
<evidence type="ECO:0000256" key="1">
    <source>
        <dbReference type="SAM" id="Phobius"/>
    </source>
</evidence>
<keyword evidence="1" id="KW-0472">Membrane</keyword>